<name>A0A0H4QCW2_9LACO</name>
<evidence type="ECO:0000259" key="3">
    <source>
        <dbReference type="PROSITE" id="PS50977"/>
    </source>
</evidence>
<dbReference type="PRINTS" id="PR00455">
    <property type="entry name" value="HTHTETR"/>
</dbReference>
<evidence type="ECO:0000313" key="5">
    <source>
        <dbReference type="Proteomes" id="UP000036106"/>
    </source>
</evidence>
<dbReference type="PATRIC" id="fig|1007676.4.peg.106"/>
<dbReference type="PANTHER" id="PTHR43479:SF11">
    <property type="entry name" value="ACREF_ENVCD OPERON REPRESSOR-RELATED"/>
    <property type="match status" value="1"/>
</dbReference>
<keyword evidence="1 2" id="KW-0238">DNA-binding</keyword>
<dbReference type="RefSeq" id="WP_048702426.1">
    <property type="nucleotide sequence ID" value="NZ_CP012034.1"/>
</dbReference>
<dbReference type="Gene3D" id="1.10.357.10">
    <property type="entry name" value="Tetracycline Repressor, domain 2"/>
    <property type="match status" value="1"/>
</dbReference>
<dbReference type="InterPro" id="IPR001647">
    <property type="entry name" value="HTH_TetR"/>
</dbReference>
<dbReference type="Proteomes" id="UP000036106">
    <property type="component" value="Chromosome"/>
</dbReference>
<protein>
    <recommendedName>
        <fullName evidence="3">HTH tetR-type domain-containing protein</fullName>
    </recommendedName>
</protein>
<dbReference type="STRING" id="1007676.ABM34_00495"/>
<dbReference type="AlphaFoldDB" id="A0A0H4QCW2"/>
<feature type="domain" description="HTH tetR-type" evidence="3">
    <location>
        <begin position="5"/>
        <end position="65"/>
    </location>
</feature>
<dbReference type="PANTHER" id="PTHR43479">
    <property type="entry name" value="ACREF/ENVCD OPERON REPRESSOR-RELATED"/>
    <property type="match status" value="1"/>
</dbReference>
<dbReference type="InterPro" id="IPR050624">
    <property type="entry name" value="HTH-type_Tx_Regulator"/>
</dbReference>
<keyword evidence="5" id="KW-1185">Reference proteome</keyword>
<sequence>MKKSDAKKNDILNVAQGMFYKKGYEATTTREINKSVGISDGSLYYYFPNGKREILDTIVKEGTISRIGIIHANFSNLESIEDLEDRLIDFNSKIAAIFNKKNNYQSFLITIRERNILTEEQSEWISEMMDQNVKNLADGLKILDRFGVLDRAEFENLAEIIISIIQKSVYDELIIRNQKRISDKVIKRVNAKLHLFLSLISD</sequence>
<dbReference type="SUPFAM" id="SSF46689">
    <property type="entry name" value="Homeodomain-like"/>
    <property type="match status" value="1"/>
</dbReference>
<dbReference type="KEGG" id="lgn:ABM34_00495"/>
<proteinExistence type="predicted"/>
<dbReference type="OrthoDB" id="9814200at2"/>
<dbReference type="InterPro" id="IPR009057">
    <property type="entry name" value="Homeodomain-like_sf"/>
</dbReference>
<accession>A0A0H4QCW2</accession>
<organism evidence="4 5">
    <name type="scientific">Companilactobacillus ginsenosidimutans</name>
    <dbReference type="NCBI Taxonomy" id="1007676"/>
    <lineage>
        <taxon>Bacteria</taxon>
        <taxon>Bacillati</taxon>
        <taxon>Bacillota</taxon>
        <taxon>Bacilli</taxon>
        <taxon>Lactobacillales</taxon>
        <taxon>Lactobacillaceae</taxon>
        <taxon>Companilactobacillus</taxon>
    </lineage>
</organism>
<gene>
    <name evidence="4" type="ORF">ABM34_00495</name>
</gene>
<reference evidence="5" key="1">
    <citation type="submission" date="2015-07" db="EMBL/GenBank/DDBJ databases">
        <title>Lactobacillus ginsenosidimutans/EMML 3141/ whole genome sequencing.</title>
        <authorList>
            <person name="Kim M.K."/>
            <person name="Im W.-T."/>
            <person name="Srinivasan S."/>
            <person name="Lee J.-J."/>
        </authorList>
    </citation>
    <scope>NUCLEOTIDE SEQUENCE [LARGE SCALE GENOMIC DNA]</scope>
    <source>
        <strain evidence="5">EMML 3041</strain>
    </source>
</reference>
<dbReference type="EMBL" id="CP012034">
    <property type="protein sequence ID" value="AKP66174.1"/>
    <property type="molecule type" value="Genomic_DNA"/>
</dbReference>
<dbReference type="Pfam" id="PF00440">
    <property type="entry name" value="TetR_N"/>
    <property type="match status" value="1"/>
</dbReference>
<evidence type="ECO:0000313" key="4">
    <source>
        <dbReference type="EMBL" id="AKP66174.1"/>
    </source>
</evidence>
<dbReference type="PROSITE" id="PS50977">
    <property type="entry name" value="HTH_TETR_2"/>
    <property type="match status" value="1"/>
</dbReference>
<evidence type="ECO:0000256" key="1">
    <source>
        <dbReference type="ARBA" id="ARBA00023125"/>
    </source>
</evidence>
<dbReference type="GO" id="GO:0003677">
    <property type="term" value="F:DNA binding"/>
    <property type="evidence" value="ECO:0007669"/>
    <property type="project" value="UniProtKB-UniRule"/>
</dbReference>
<evidence type="ECO:0000256" key="2">
    <source>
        <dbReference type="PROSITE-ProRule" id="PRU00335"/>
    </source>
</evidence>
<feature type="DNA-binding region" description="H-T-H motif" evidence="2">
    <location>
        <begin position="28"/>
        <end position="47"/>
    </location>
</feature>